<evidence type="ECO:0000313" key="9">
    <source>
        <dbReference type="Proteomes" id="UP000311919"/>
    </source>
</evidence>
<dbReference type="EMBL" id="SKCS01000123">
    <property type="protein sequence ID" value="TNN16237.1"/>
    <property type="molecule type" value="Genomic_DNA"/>
</dbReference>
<accession>A0A4Z2DIK7</accession>
<dbReference type="GO" id="GO:0031175">
    <property type="term" value="P:neuron projection development"/>
    <property type="evidence" value="ECO:0007669"/>
    <property type="project" value="TreeGrafter"/>
</dbReference>
<dbReference type="OrthoDB" id="9378527at2759"/>
<reference evidence="8 9" key="1">
    <citation type="submission" date="2019-03" db="EMBL/GenBank/DDBJ databases">
        <title>An improved genome assembly of the fluke Schistosoma japonicum.</title>
        <authorList>
            <person name="Hu W."/>
            <person name="Luo F."/>
            <person name="Yin M."/>
            <person name="Mo X."/>
            <person name="Sun C."/>
            <person name="Wu Q."/>
            <person name="Zhu B."/>
            <person name="Xiang M."/>
            <person name="Wang J."/>
            <person name="Wang Y."/>
            <person name="Zhang T."/>
            <person name="Xu B."/>
            <person name="Zheng H."/>
            <person name="Feng Z."/>
        </authorList>
    </citation>
    <scope>NUCLEOTIDE SEQUENCE [LARGE SCALE GENOMIC DNA]</scope>
    <source>
        <strain evidence="8">HuSjv2</strain>
        <tissue evidence="8">Worms</tissue>
    </source>
</reference>
<feature type="compositionally biased region" description="Basic and acidic residues" evidence="7">
    <location>
        <begin position="218"/>
        <end position="232"/>
    </location>
</feature>
<dbReference type="GO" id="GO:0005874">
    <property type="term" value="C:microtubule"/>
    <property type="evidence" value="ECO:0007669"/>
    <property type="project" value="UniProtKB-KW"/>
</dbReference>
<evidence type="ECO:0000256" key="7">
    <source>
        <dbReference type="SAM" id="MobiDB-lite"/>
    </source>
</evidence>
<dbReference type="Pfam" id="PF00418">
    <property type="entry name" value="Tubulin-binding"/>
    <property type="match status" value="4"/>
</dbReference>
<evidence type="ECO:0000256" key="4">
    <source>
        <dbReference type="ARBA" id="ARBA00022737"/>
    </source>
</evidence>
<feature type="compositionally biased region" description="Low complexity" evidence="7">
    <location>
        <begin position="140"/>
        <end position="162"/>
    </location>
</feature>
<organism evidence="8 9">
    <name type="scientific">Schistosoma japonicum</name>
    <name type="common">Blood fluke</name>
    <dbReference type="NCBI Taxonomy" id="6182"/>
    <lineage>
        <taxon>Eukaryota</taxon>
        <taxon>Metazoa</taxon>
        <taxon>Spiralia</taxon>
        <taxon>Lophotrochozoa</taxon>
        <taxon>Platyhelminthes</taxon>
        <taxon>Trematoda</taxon>
        <taxon>Digenea</taxon>
        <taxon>Strigeidida</taxon>
        <taxon>Schistosomatoidea</taxon>
        <taxon>Schistosomatidae</taxon>
        <taxon>Schistosoma</taxon>
    </lineage>
</organism>
<dbReference type="STRING" id="6182.A0A4Z2DIK7"/>
<gene>
    <name evidence="8" type="ORF">EWB00_000620</name>
</gene>
<keyword evidence="9" id="KW-1185">Reference proteome</keyword>
<evidence type="ECO:0000256" key="2">
    <source>
        <dbReference type="ARBA" id="ARBA00022490"/>
    </source>
</evidence>
<dbReference type="AlphaFoldDB" id="A0A4Z2DIK7"/>
<dbReference type="GO" id="GO:0043005">
    <property type="term" value="C:neuron projection"/>
    <property type="evidence" value="ECO:0007669"/>
    <property type="project" value="TreeGrafter"/>
</dbReference>
<keyword evidence="2 6" id="KW-0963">Cytoplasm</keyword>
<feature type="compositionally biased region" description="Polar residues" evidence="7">
    <location>
        <begin position="170"/>
        <end position="217"/>
    </location>
</feature>
<feature type="region of interest" description="Disordered" evidence="7">
    <location>
        <begin position="378"/>
        <end position="422"/>
    </location>
</feature>
<feature type="compositionally biased region" description="Polar residues" evidence="7">
    <location>
        <begin position="102"/>
        <end position="139"/>
    </location>
</feature>
<dbReference type="PANTHER" id="PTHR11501">
    <property type="entry name" value="MICROTUBULE-ASSOCIATED PROTEIN"/>
    <property type="match status" value="1"/>
</dbReference>
<evidence type="ECO:0000256" key="6">
    <source>
        <dbReference type="RuleBase" id="RU000686"/>
    </source>
</evidence>
<dbReference type="PROSITE" id="PS00229">
    <property type="entry name" value="TAU_MAP_1"/>
    <property type="match status" value="2"/>
</dbReference>
<evidence type="ECO:0000313" key="8">
    <source>
        <dbReference type="EMBL" id="TNN16237.1"/>
    </source>
</evidence>
<feature type="compositionally biased region" description="Polar residues" evidence="7">
    <location>
        <begin position="409"/>
        <end position="422"/>
    </location>
</feature>
<keyword evidence="5 6" id="KW-0206">Cytoskeleton</keyword>
<evidence type="ECO:0000256" key="5">
    <source>
        <dbReference type="ARBA" id="ARBA00023212"/>
    </source>
</evidence>
<comment type="caution">
    <text evidence="8">The sequence shown here is derived from an EMBL/GenBank/DDBJ whole genome shotgun (WGS) entry which is preliminary data.</text>
</comment>
<name>A0A4Z2DIK7_SCHJA</name>
<dbReference type="Proteomes" id="UP000311919">
    <property type="component" value="Unassembled WGS sequence"/>
</dbReference>
<evidence type="ECO:0000256" key="1">
    <source>
        <dbReference type="ARBA" id="ARBA00004245"/>
    </source>
</evidence>
<dbReference type="GO" id="GO:0000226">
    <property type="term" value="P:microtubule cytoskeleton organization"/>
    <property type="evidence" value="ECO:0007669"/>
    <property type="project" value="TreeGrafter"/>
</dbReference>
<dbReference type="PROSITE" id="PS51491">
    <property type="entry name" value="TAU_MAP_2"/>
    <property type="match status" value="3"/>
</dbReference>
<dbReference type="PANTHER" id="PTHR11501:SF18">
    <property type="entry name" value="MICROTUBULE-ASSOCIATED PROTEIN"/>
    <property type="match status" value="1"/>
</dbReference>
<feature type="region of interest" description="Disordered" evidence="7">
    <location>
        <begin position="21"/>
        <end position="70"/>
    </location>
</feature>
<proteinExistence type="predicted"/>
<dbReference type="GO" id="GO:0008017">
    <property type="term" value="F:microtubule binding"/>
    <property type="evidence" value="ECO:0007669"/>
    <property type="project" value="InterPro"/>
</dbReference>
<keyword evidence="6" id="KW-0493">Microtubule</keyword>
<feature type="region of interest" description="Disordered" evidence="7">
    <location>
        <begin position="102"/>
        <end position="266"/>
    </location>
</feature>
<keyword evidence="4" id="KW-0677">Repeat</keyword>
<comment type="subcellular location">
    <subcellularLocation>
        <location evidence="1 6">Cytoplasm</location>
        <location evidence="1 6">Cytoskeleton</location>
    </subcellularLocation>
</comment>
<dbReference type="InterPro" id="IPR001084">
    <property type="entry name" value="MAP_tubulin-bd_rpt"/>
</dbReference>
<evidence type="ECO:0000256" key="3">
    <source>
        <dbReference type="ARBA" id="ARBA00022553"/>
    </source>
</evidence>
<dbReference type="InterPro" id="IPR027324">
    <property type="entry name" value="MAP2/MAP4/Tau"/>
</dbReference>
<sequence>MLASPSVQDTSLNHQHVTPVATTKTTHNSLPISSQQTSPSHQQEAVVRPDMQQQQHQIQTNIPSKDRPLSAEELATANKIKSPSGIPRLFSLTDSIANRLSKNNSSLVNSPNEQDKQGQNGRNHMTNGKTFYNTNLYAPTTTSSNNNSSNTSHIHNGNSSNNHSEHSDNLLTNNSISQLNSSYPPQKFLPSQNASSTGTGASQRVSRPRSIITQSTNRQDRALSEYPRKSFDAESDTSSVFSSSGPPKPISSKVGSFQNAKHKPGGGNVQIFNEKVVVNTVSGKCNSLANVKHKPGGGNLQIVDQKLDFTSNTQSKIRSFQNVKHVPGGGDIKIPTEKLDFKEKATPKVGSLANVKHNPAGGDVKIFNEHLPWLKYNKPNLPASEKDRINKRSSGHSSGSGGGGGSGSDMNTSIISSSTGGH</sequence>
<feature type="compositionally biased region" description="Polar residues" evidence="7">
    <location>
        <begin position="21"/>
        <end position="43"/>
    </location>
</feature>
<keyword evidence="3" id="KW-0597">Phosphoprotein</keyword>
<protein>
    <recommendedName>
        <fullName evidence="6">Microtubule-associated protein</fullName>
    </recommendedName>
</protein>
<feature type="compositionally biased region" description="Gly residues" evidence="7">
    <location>
        <begin position="398"/>
        <end position="407"/>
    </location>
</feature>
<feature type="compositionally biased region" description="Low complexity" evidence="7">
    <location>
        <begin position="242"/>
        <end position="256"/>
    </location>
</feature>